<dbReference type="Proteomes" id="UP000535543">
    <property type="component" value="Unassembled WGS sequence"/>
</dbReference>
<proteinExistence type="predicted"/>
<reference evidence="1 2" key="2">
    <citation type="submission" date="2020-06" db="EMBL/GenBank/DDBJ databases">
        <title>Antribacter stalactiti gen. nov., sp. nov., a new member of the family Nacardiaceae isolated from a cave.</title>
        <authorList>
            <person name="Kim I.S."/>
        </authorList>
    </citation>
    <scope>NUCLEOTIDE SEQUENCE [LARGE SCALE GENOMIC DNA]</scope>
    <source>
        <strain evidence="1 2">YC2-7</strain>
    </source>
</reference>
<dbReference type="RefSeq" id="WP_169585479.1">
    <property type="nucleotide sequence ID" value="NZ_VCQU01000002.1"/>
</dbReference>
<gene>
    <name evidence="1" type="ORF">FGL95_06820</name>
</gene>
<name>A0A848KAN9_9NOCA</name>
<organism evidence="1 2">
    <name type="scientific">Antrihabitans stalactiti</name>
    <dbReference type="NCBI Taxonomy" id="2584121"/>
    <lineage>
        <taxon>Bacteria</taxon>
        <taxon>Bacillati</taxon>
        <taxon>Actinomycetota</taxon>
        <taxon>Actinomycetes</taxon>
        <taxon>Mycobacteriales</taxon>
        <taxon>Nocardiaceae</taxon>
        <taxon>Antrihabitans</taxon>
    </lineage>
</organism>
<dbReference type="EMBL" id="VCQU01000002">
    <property type="protein sequence ID" value="NMN94746.1"/>
    <property type="molecule type" value="Genomic_DNA"/>
</dbReference>
<protein>
    <submittedName>
        <fullName evidence="1">Uncharacterized protein</fullName>
    </submittedName>
</protein>
<accession>A0A848KAN9</accession>
<dbReference type="AlphaFoldDB" id="A0A848KAN9"/>
<evidence type="ECO:0000313" key="1">
    <source>
        <dbReference type="EMBL" id="NMN94746.1"/>
    </source>
</evidence>
<comment type="caution">
    <text evidence="1">The sequence shown here is derived from an EMBL/GenBank/DDBJ whole genome shotgun (WGS) entry which is preliminary data.</text>
</comment>
<keyword evidence="2" id="KW-1185">Reference proteome</keyword>
<reference evidence="1 2" key="1">
    <citation type="submission" date="2019-05" db="EMBL/GenBank/DDBJ databases">
        <authorList>
            <person name="Lee S.D."/>
        </authorList>
    </citation>
    <scope>NUCLEOTIDE SEQUENCE [LARGE SCALE GENOMIC DNA]</scope>
    <source>
        <strain evidence="1 2">YC2-7</strain>
    </source>
</reference>
<evidence type="ECO:0000313" key="2">
    <source>
        <dbReference type="Proteomes" id="UP000535543"/>
    </source>
</evidence>
<sequence>MTTDPCADDMRVLALTLISSFSRAQDAVDGAARGYFEHRVEPMMSWLDDRGATKRIRDDHRPELLELLKKAGSCDADLDLYGATYRKVKAVRDNIGHSARIELLDHDRMRLQTSFFSSSTLPETRPVNYGRVAINNRIRDAEWLLAQAMYVSASLAAKLFQGGQEIVVIKPTADPRDWTGELMRPV</sequence>